<keyword evidence="4" id="KW-0812">Transmembrane</keyword>
<dbReference type="EMBL" id="JACLCP010000001">
    <property type="protein sequence ID" value="MBC2844276.1"/>
    <property type="molecule type" value="Genomic_DNA"/>
</dbReference>
<proteinExistence type="predicted"/>
<feature type="transmembrane region" description="Helical" evidence="4">
    <location>
        <begin position="140"/>
        <end position="165"/>
    </location>
</feature>
<dbReference type="Pfam" id="PF12833">
    <property type="entry name" value="HTH_18"/>
    <property type="match status" value="1"/>
</dbReference>
<accession>A0A842IR01</accession>
<evidence type="ECO:0000259" key="5">
    <source>
        <dbReference type="PROSITE" id="PS01124"/>
    </source>
</evidence>
<organism evidence="6 7">
    <name type="scientific">Winogradskyella flava</name>
    <dbReference type="NCBI Taxonomy" id="1884876"/>
    <lineage>
        <taxon>Bacteria</taxon>
        <taxon>Pseudomonadati</taxon>
        <taxon>Bacteroidota</taxon>
        <taxon>Flavobacteriia</taxon>
        <taxon>Flavobacteriales</taxon>
        <taxon>Flavobacteriaceae</taxon>
        <taxon>Winogradskyella</taxon>
    </lineage>
</organism>
<reference evidence="6" key="1">
    <citation type="submission" date="2020-08" db="EMBL/GenBank/DDBJ databases">
        <title>Winogradskyella ouciana sp. nov., isolated from the hadal seawater of the Mariana Trench.</title>
        <authorList>
            <person name="He X."/>
        </authorList>
    </citation>
    <scope>NUCLEOTIDE SEQUENCE [LARGE SCALE GENOMIC DNA]</scope>
    <source>
        <strain evidence="6">KCTC 52348</strain>
    </source>
</reference>
<keyword evidence="4" id="KW-0472">Membrane</keyword>
<dbReference type="InterPro" id="IPR009057">
    <property type="entry name" value="Homeodomain-like_sf"/>
</dbReference>
<evidence type="ECO:0000256" key="3">
    <source>
        <dbReference type="ARBA" id="ARBA00023163"/>
    </source>
</evidence>
<dbReference type="SMART" id="SM00342">
    <property type="entry name" value="HTH_ARAC"/>
    <property type="match status" value="1"/>
</dbReference>
<evidence type="ECO:0000313" key="7">
    <source>
        <dbReference type="Proteomes" id="UP000533900"/>
    </source>
</evidence>
<gene>
    <name evidence="6" type="ORF">H7F21_04165</name>
</gene>
<keyword evidence="2" id="KW-0238">DNA-binding</keyword>
<feature type="transmembrane region" description="Helical" evidence="4">
    <location>
        <begin position="217"/>
        <end position="235"/>
    </location>
</feature>
<keyword evidence="3" id="KW-0804">Transcription</keyword>
<feature type="domain" description="HTH araC/xylS-type" evidence="5">
    <location>
        <begin position="278"/>
        <end position="379"/>
    </location>
</feature>
<evidence type="ECO:0000256" key="1">
    <source>
        <dbReference type="ARBA" id="ARBA00023015"/>
    </source>
</evidence>
<dbReference type="Proteomes" id="UP000533900">
    <property type="component" value="Unassembled WGS sequence"/>
</dbReference>
<dbReference type="SUPFAM" id="SSF46689">
    <property type="entry name" value="Homeodomain-like"/>
    <property type="match status" value="1"/>
</dbReference>
<evidence type="ECO:0000256" key="2">
    <source>
        <dbReference type="ARBA" id="ARBA00023125"/>
    </source>
</evidence>
<feature type="transmembrane region" description="Helical" evidence="4">
    <location>
        <begin position="6"/>
        <end position="24"/>
    </location>
</feature>
<dbReference type="RefSeq" id="WP_185787958.1">
    <property type="nucleotide sequence ID" value="NZ_JACLCP010000001.1"/>
</dbReference>
<dbReference type="InterPro" id="IPR018060">
    <property type="entry name" value="HTH_AraC"/>
</dbReference>
<name>A0A842IR01_9FLAO</name>
<dbReference type="PROSITE" id="PS01124">
    <property type="entry name" value="HTH_ARAC_FAMILY_2"/>
    <property type="match status" value="1"/>
</dbReference>
<dbReference type="PROSITE" id="PS00041">
    <property type="entry name" value="HTH_ARAC_FAMILY_1"/>
    <property type="match status" value="1"/>
</dbReference>
<dbReference type="PANTHER" id="PTHR43280">
    <property type="entry name" value="ARAC-FAMILY TRANSCRIPTIONAL REGULATOR"/>
    <property type="match status" value="1"/>
</dbReference>
<keyword evidence="4" id="KW-1133">Transmembrane helix</keyword>
<dbReference type="InterPro" id="IPR018062">
    <property type="entry name" value="HTH_AraC-typ_CS"/>
</dbReference>
<dbReference type="GO" id="GO:0043565">
    <property type="term" value="F:sequence-specific DNA binding"/>
    <property type="evidence" value="ECO:0007669"/>
    <property type="project" value="InterPro"/>
</dbReference>
<evidence type="ECO:0000256" key="4">
    <source>
        <dbReference type="SAM" id="Phobius"/>
    </source>
</evidence>
<feature type="transmembrane region" description="Helical" evidence="4">
    <location>
        <begin position="66"/>
        <end position="88"/>
    </location>
</feature>
<feature type="transmembrane region" description="Helical" evidence="4">
    <location>
        <begin position="185"/>
        <end position="205"/>
    </location>
</feature>
<keyword evidence="1" id="KW-0805">Transcription regulation</keyword>
<sequence>MEKIIDILFNGFSIAGIILGLYLLFSGLQLKYVKTYFLKAWLIIIVMQIVFYLLNLNAVLPNYLNINYFAFPLCMLHMPLFYLAIVDLTKIRRITGLEKALHVSFYLVYVAWLVSIDISTVKDILVINGFISLPSGLSSFTYAFVGIPLAVVSLVYSILCLIAMFQYKKLLKANLSNTDKYQLHWITYLVWAIILLFILIYLVIIARTDFMLTKASITFKLVNILLFFFLLAFGVKYQKQLIYFLKNEVVPLEIPAKTKYVNSGLTNENMVLIAQKMNLLIKSKELYLDEYLTLQKVADVLEESPQSISQTLNDHLSTNFYTYINTLRLDLAENKLQDPSFSKLSIMGIAMDSGFKSKSTFYKLFKQKTGKTPAEYRNLE</sequence>
<dbReference type="InterPro" id="IPR020449">
    <property type="entry name" value="Tscrpt_reg_AraC-type_HTH"/>
</dbReference>
<comment type="caution">
    <text evidence="6">The sequence shown here is derived from an EMBL/GenBank/DDBJ whole genome shotgun (WGS) entry which is preliminary data.</text>
</comment>
<keyword evidence="7" id="KW-1185">Reference proteome</keyword>
<dbReference type="PANTHER" id="PTHR43280:SF29">
    <property type="entry name" value="ARAC-FAMILY TRANSCRIPTIONAL REGULATOR"/>
    <property type="match status" value="1"/>
</dbReference>
<dbReference type="GO" id="GO:0003700">
    <property type="term" value="F:DNA-binding transcription factor activity"/>
    <property type="evidence" value="ECO:0007669"/>
    <property type="project" value="InterPro"/>
</dbReference>
<feature type="transmembrane region" description="Helical" evidence="4">
    <location>
        <begin position="100"/>
        <end position="120"/>
    </location>
</feature>
<evidence type="ECO:0000313" key="6">
    <source>
        <dbReference type="EMBL" id="MBC2844276.1"/>
    </source>
</evidence>
<feature type="transmembrane region" description="Helical" evidence="4">
    <location>
        <begin position="36"/>
        <end position="54"/>
    </location>
</feature>
<dbReference type="Gene3D" id="1.10.10.60">
    <property type="entry name" value="Homeodomain-like"/>
    <property type="match status" value="1"/>
</dbReference>
<dbReference type="PRINTS" id="PR00032">
    <property type="entry name" value="HTHARAC"/>
</dbReference>
<dbReference type="AlphaFoldDB" id="A0A842IR01"/>
<protein>
    <submittedName>
        <fullName evidence="6">Helix-turn-helix transcriptional regulator</fullName>
    </submittedName>
</protein>